<sequence length="427" mass="48743">MPNHHLGKYISDAVINRFFAQLQVADPERQQTLDSGDWHLLEDPEFNSKNRAELRASRAIKEKGKLFWPEDLFGAKATAYKIAFDHHHATLGDPIRHIYISGMDSWLASTFKLMCDELKEFSRCQVASFNPSAVAVHANPLAGPLELRAVVHQLITGFPGLKLLWLHVGHQLAELSVLAEVKTPSIVACCWMSQKKVERPHTMTYERSAVLAKQLEQILEPALATLILQWERDEREIDYIVLYSHCVSGADLVKWDKLTPKVALLAGNLADGKSDAIQMHGDPRTYLIRRRHGSNEGLLIAVRKNLVFLTTCDYNFRRHVTLTECIKYANAVMHAQGQVGPSPPMRYDQNGKRLVPPPYTVIERLSHKRRFDARAEQFWNDPAYSATPKRELALHHSFPQLGLDITFDDLEPVLEYYSQHLYKANYY</sequence>
<name>A0AA36CL73_9BILA</name>
<organism evidence="1 2">
    <name type="scientific">Mesorhabditis spiculigera</name>
    <dbReference type="NCBI Taxonomy" id="96644"/>
    <lineage>
        <taxon>Eukaryota</taxon>
        <taxon>Metazoa</taxon>
        <taxon>Ecdysozoa</taxon>
        <taxon>Nematoda</taxon>
        <taxon>Chromadorea</taxon>
        <taxon>Rhabditida</taxon>
        <taxon>Rhabditina</taxon>
        <taxon>Rhabditomorpha</taxon>
        <taxon>Rhabditoidea</taxon>
        <taxon>Rhabditidae</taxon>
        <taxon>Mesorhabditinae</taxon>
        <taxon>Mesorhabditis</taxon>
    </lineage>
</organism>
<feature type="non-terminal residue" evidence="1">
    <location>
        <position position="1"/>
    </location>
</feature>
<keyword evidence="2" id="KW-1185">Reference proteome</keyword>
<gene>
    <name evidence="1" type="ORF">MSPICULIGERA_LOCUS9301</name>
</gene>
<reference evidence="1" key="1">
    <citation type="submission" date="2023-06" db="EMBL/GenBank/DDBJ databases">
        <authorList>
            <person name="Delattre M."/>
        </authorList>
    </citation>
    <scope>NUCLEOTIDE SEQUENCE</scope>
    <source>
        <strain evidence="1">AF72</strain>
    </source>
</reference>
<evidence type="ECO:0000313" key="1">
    <source>
        <dbReference type="EMBL" id="CAJ0570868.1"/>
    </source>
</evidence>
<dbReference type="EMBL" id="CATQJA010002493">
    <property type="protein sequence ID" value="CAJ0570868.1"/>
    <property type="molecule type" value="Genomic_DNA"/>
</dbReference>
<accession>A0AA36CL73</accession>
<evidence type="ECO:0000313" key="2">
    <source>
        <dbReference type="Proteomes" id="UP001177023"/>
    </source>
</evidence>
<protein>
    <submittedName>
        <fullName evidence="1">Uncharacterized protein</fullName>
    </submittedName>
</protein>
<proteinExistence type="predicted"/>
<dbReference type="Proteomes" id="UP001177023">
    <property type="component" value="Unassembled WGS sequence"/>
</dbReference>
<dbReference type="AlphaFoldDB" id="A0AA36CL73"/>
<comment type="caution">
    <text evidence="1">The sequence shown here is derived from an EMBL/GenBank/DDBJ whole genome shotgun (WGS) entry which is preliminary data.</text>
</comment>